<comment type="caution">
    <text evidence="2">The sequence shown here is derived from an EMBL/GenBank/DDBJ whole genome shotgun (WGS) entry which is preliminary data.</text>
</comment>
<dbReference type="EMBL" id="BTGU01000002">
    <property type="protein sequence ID" value="GMN27496.1"/>
    <property type="molecule type" value="Genomic_DNA"/>
</dbReference>
<evidence type="ECO:0000313" key="2">
    <source>
        <dbReference type="EMBL" id="GMN27496.1"/>
    </source>
</evidence>
<protein>
    <submittedName>
        <fullName evidence="2">Uncharacterized protein</fullName>
    </submittedName>
</protein>
<feature type="compositionally biased region" description="Low complexity" evidence="1">
    <location>
        <begin position="129"/>
        <end position="145"/>
    </location>
</feature>
<accession>A0AA87ZHY3</accession>
<reference evidence="2" key="1">
    <citation type="submission" date="2023-07" db="EMBL/GenBank/DDBJ databases">
        <title>draft genome sequence of fig (Ficus carica).</title>
        <authorList>
            <person name="Takahashi T."/>
            <person name="Nishimura K."/>
        </authorList>
    </citation>
    <scope>NUCLEOTIDE SEQUENCE</scope>
</reference>
<proteinExistence type="predicted"/>
<sequence length="145" mass="15743">MGFICPISPSQPEEGENRLFHLGQKSSPLLLAGRRSSPLFLIDWRSSVFTKRRRSKQESRARQILKQISAAFSYSPIVVGDFTGHPDSCFLRFVGDFVSSSLFLRESNDISAGNTDSSPDFDDVRKSCSPAASPSSPATAASPAA</sequence>
<feature type="region of interest" description="Disordered" evidence="1">
    <location>
        <begin position="109"/>
        <end position="145"/>
    </location>
</feature>
<gene>
    <name evidence="2" type="ORF">TIFTF001_001678</name>
</gene>
<keyword evidence="3" id="KW-1185">Reference proteome</keyword>
<feature type="compositionally biased region" description="Polar residues" evidence="1">
    <location>
        <begin position="109"/>
        <end position="118"/>
    </location>
</feature>
<name>A0AA87ZHY3_FICCA</name>
<dbReference type="Proteomes" id="UP001187192">
    <property type="component" value="Unassembled WGS sequence"/>
</dbReference>
<evidence type="ECO:0000313" key="3">
    <source>
        <dbReference type="Proteomes" id="UP001187192"/>
    </source>
</evidence>
<organism evidence="2 3">
    <name type="scientific">Ficus carica</name>
    <name type="common">Common fig</name>
    <dbReference type="NCBI Taxonomy" id="3494"/>
    <lineage>
        <taxon>Eukaryota</taxon>
        <taxon>Viridiplantae</taxon>
        <taxon>Streptophyta</taxon>
        <taxon>Embryophyta</taxon>
        <taxon>Tracheophyta</taxon>
        <taxon>Spermatophyta</taxon>
        <taxon>Magnoliopsida</taxon>
        <taxon>eudicotyledons</taxon>
        <taxon>Gunneridae</taxon>
        <taxon>Pentapetalae</taxon>
        <taxon>rosids</taxon>
        <taxon>fabids</taxon>
        <taxon>Rosales</taxon>
        <taxon>Moraceae</taxon>
        <taxon>Ficeae</taxon>
        <taxon>Ficus</taxon>
    </lineage>
</organism>
<evidence type="ECO:0000256" key="1">
    <source>
        <dbReference type="SAM" id="MobiDB-lite"/>
    </source>
</evidence>
<dbReference type="AlphaFoldDB" id="A0AA87ZHY3"/>